<dbReference type="GO" id="GO:0016787">
    <property type="term" value="F:hydrolase activity"/>
    <property type="evidence" value="ECO:0007669"/>
    <property type="project" value="UniProtKB-KW"/>
</dbReference>
<dbReference type="EMBL" id="BAAAFZ010000048">
    <property type="protein sequence ID" value="GAA0590601.1"/>
    <property type="molecule type" value="Genomic_DNA"/>
</dbReference>
<feature type="domain" description="Phospholipase/carboxylesterase/thioesterase" evidence="3">
    <location>
        <begin position="16"/>
        <end position="211"/>
    </location>
</feature>
<evidence type="ECO:0000259" key="3">
    <source>
        <dbReference type="Pfam" id="PF02230"/>
    </source>
</evidence>
<dbReference type="Pfam" id="PF02230">
    <property type="entry name" value="Abhydrolase_2"/>
    <property type="match status" value="1"/>
</dbReference>
<proteinExistence type="inferred from homology"/>
<gene>
    <name evidence="4" type="ORF">GCM10009416_31370</name>
</gene>
<keyword evidence="5" id="KW-1185">Reference proteome</keyword>
<evidence type="ECO:0000256" key="2">
    <source>
        <dbReference type="ARBA" id="ARBA00022801"/>
    </source>
</evidence>
<reference evidence="5" key="1">
    <citation type="journal article" date="2019" name="Int. J. Syst. Evol. Microbiol.">
        <title>The Global Catalogue of Microorganisms (GCM) 10K type strain sequencing project: providing services to taxonomists for standard genome sequencing and annotation.</title>
        <authorList>
            <consortium name="The Broad Institute Genomics Platform"/>
            <consortium name="The Broad Institute Genome Sequencing Center for Infectious Disease"/>
            <person name="Wu L."/>
            <person name="Ma J."/>
        </authorList>
    </citation>
    <scope>NUCLEOTIDE SEQUENCE [LARGE SCALE GENOMIC DNA]</scope>
    <source>
        <strain evidence="5">JCM 9933</strain>
    </source>
</reference>
<sequence length="226" mass="22771">MVGLDGPRLPPRSGGQARHLVVLLHGVGADGSDLIGLAPVLSEALPDAAFVAPDAPSPCDMAPFGRQWFSLQDRSPARLAAGVRAAAPALRAFVEGELARLSLPASALALVGFSQGAMMALHTGLRMAEPPAAILAYSGALLESPESLAAEVVAAARKPPPPVLLVHGEADGVVPVAASRAAEAALRGAGVPVEALYIPGLDHTIDETGLAAGVSTLRRAFGTPSA</sequence>
<organism evidence="4 5">
    <name type="scientific">Craurococcus roseus</name>
    <dbReference type="NCBI Taxonomy" id="77585"/>
    <lineage>
        <taxon>Bacteria</taxon>
        <taxon>Pseudomonadati</taxon>
        <taxon>Pseudomonadota</taxon>
        <taxon>Alphaproteobacteria</taxon>
        <taxon>Acetobacterales</taxon>
        <taxon>Acetobacteraceae</taxon>
        <taxon>Craurococcus</taxon>
    </lineage>
</organism>
<dbReference type="Gene3D" id="3.40.50.1820">
    <property type="entry name" value="alpha/beta hydrolase"/>
    <property type="match status" value="1"/>
</dbReference>
<evidence type="ECO:0000256" key="1">
    <source>
        <dbReference type="ARBA" id="ARBA00006499"/>
    </source>
</evidence>
<dbReference type="InterPro" id="IPR050565">
    <property type="entry name" value="LYPA1-2/EST-like"/>
</dbReference>
<dbReference type="SUPFAM" id="SSF53474">
    <property type="entry name" value="alpha/beta-Hydrolases"/>
    <property type="match status" value="1"/>
</dbReference>
<protein>
    <submittedName>
        <fullName evidence="4">Dienelactone hydrolase family protein</fullName>
    </submittedName>
</protein>
<dbReference type="PANTHER" id="PTHR10655:SF17">
    <property type="entry name" value="LYSOPHOSPHOLIPASE-LIKE PROTEIN 1"/>
    <property type="match status" value="1"/>
</dbReference>
<keyword evidence="2 4" id="KW-0378">Hydrolase</keyword>
<name>A0ABP3QGM6_9PROT</name>
<dbReference type="InterPro" id="IPR029058">
    <property type="entry name" value="AB_hydrolase_fold"/>
</dbReference>
<accession>A0ABP3QGM6</accession>
<comment type="similarity">
    <text evidence="1">Belongs to the AB hydrolase superfamily. AB hydrolase 2 family.</text>
</comment>
<comment type="caution">
    <text evidence="4">The sequence shown here is derived from an EMBL/GenBank/DDBJ whole genome shotgun (WGS) entry which is preliminary data.</text>
</comment>
<dbReference type="Proteomes" id="UP001501588">
    <property type="component" value="Unassembled WGS sequence"/>
</dbReference>
<dbReference type="PANTHER" id="PTHR10655">
    <property type="entry name" value="LYSOPHOSPHOLIPASE-RELATED"/>
    <property type="match status" value="1"/>
</dbReference>
<evidence type="ECO:0000313" key="5">
    <source>
        <dbReference type="Proteomes" id="UP001501588"/>
    </source>
</evidence>
<dbReference type="RefSeq" id="WP_343896304.1">
    <property type="nucleotide sequence ID" value="NZ_BAAAFZ010000048.1"/>
</dbReference>
<dbReference type="InterPro" id="IPR003140">
    <property type="entry name" value="PLipase/COase/thioEstase"/>
</dbReference>
<evidence type="ECO:0000313" key="4">
    <source>
        <dbReference type="EMBL" id="GAA0590601.1"/>
    </source>
</evidence>